<sequence length="72" mass="7655">MLLAALTAEGVTTGGLILVYLFVAIVNMYSIWSETKDGVTPYTPPGLGAIFWMLALSVVIVPVLGVSLLMQK</sequence>
<keyword evidence="2" id="KW-0614">Plasmid</keyword>
<gene>
    <name evidence="2" type="ORF">CO690_00095</name>
</gene>
<dbReference type="Proteomes" id="UP000218628">
    <property type="component" value="Plasmid unnamed"/>
</dbReference>
<keyword evidence="1" id="KW-1133">Transmembrane helix</keyword>
<accession>A0A291DC79</accession>
<dbReference type="AlphaFoldDB" id="A0A291DC79"/>
<protein>
    <submittedName>
        <fullName evidence="2">Uncharacterized protein</fullName>
    </submittedName>
</protein>
<dbReference type="EMBL" id="CP023509">
    <property type="protein sequence ID" value="ATF62151.1"/>
    <property type="molecule type" value="Genomic_DNA"/>
</dbReference>
<geneLocation type="plasmid" evidence="2">
    <name>unnamed</name>
</geneLocation>
<evidence type="ECO:0000256" key="1">
    <source>
        <dbReference type="SAM" id="Phobius"/>
    </source>
</evidence>
<proteinExistence type="predicted"/>
<evidence type="ECO:0000313" key="3">
    <source>
        <dbReference type="Proteomes" id="UP000218628"/>
    </source>
</evidence>
<feature type="transmembrane region" description="Helical" evidence="1">
    <location>
        <begin position="49"/>
        <end position="70"/>
    </location>
</feature>
<keyword evidence="1" id="KW-0812">Transmembrane</keyword>
<evidence type="ECO:0000313" key="2">
    <source>
        <dbReference type="EMBL" id="ATF62151.1"/>
    </source>
</evidence>
<keyword evidence="1" id="KW-0472">Membrane</keyword>
<name>A0A291DC79_9MICC</name>
<reference evidence="3" key="1">
    <citation type="submission" date="2017-09" db="EMBL/GenBank/DDBJ databases">
        <title>FDA dAtabase for Regulatory Grade micrObial Sequences (FDA-ARGOS): Supporting development and validation of Infectious Disease Dx tests.</title>
        <authorList>
            <person name="Minogue T."/>
            <person name="Wolcott M."/>
            <person name="Wasieloski L."/>
            <person name="Aguilar W."/>
            <person name="Moore D."/>
            <person name="Tallon L."/>
            <person name="Sadzewicz L."/>
            <person name="Ott S."/>
            <person name="Zhao X."/>
            <person name="Nagaraj S."/>
            <person name="Vavikolanu K."/>
            <person name="Aluvathingal J."/>
            <person name="Nadendla S."/>
            <person name="Sichtig H."/>
        </authorList>
    </citation>
    <scope>NUCLEOTIDE SEQUENCE [LARGE SCALE GENOMIC DNA]</scope>
    <source>
        <strain evidence="3">FDAARGOS_369</strain>
        <plasmid evidence="3">Plasmid unnamed</plasmid>
    </source>
</reference>
<feature type="transmembrane region" description="Helical" evidence="1">
    <location>
        <begin position="12"/>
        <end position="29"/>
    </location>
</feature>
<organism evidence="2 3">
    <name type="scientific">Rothia mucilaginosa</name>
    <dbReference type="NCBI Taxonomy" id="43675"/>
    <lineage>
        <taxon>Bacteria</taxon>
        <taxon>Bacillati</taxon>
        <taxon>Actinomycetota</taxon>
        <taxon>Actinomycetes</taxon>
        <taxon>Micrococcales</taxon>
        <taxon>Micrococcaceae</taxon>
        <taxon>Rothia</taxon>
    </lineage>
</organism>